<name>A0ABV5HQ89_9VIBR</name>
<dbReference type="Proteomes" id="UP001589645">
    <property type="component" value="Unassembled WGS sequence"/>
</dbReference>
<keyword evidence="4" id="KW-0275">Fatty acid biosynthesis</keyword>
<dbReference type="PANTHER" id="PTHR38764">
    <property type="entry name" value="ACYL CARRIER PROTEIN PHOSPHODIESTERASE"/>
    <property type="match status" value="1"/>
</dbReference>
<evidence type="ECO:0000256" key="2">
    <source>
        <dbReference type="ARBA" id="ARBA00022801"/>
    </source>
</evidence>
<dbReference type="InterPro" id="IPR007431">
    <property type="entry name" value="ACP_PD"/>
</dbReference>
<gene>
    <name evidence="5" type="ORF">ACFFUV_15045</name>
</gene>
<protein>
    <submittedName>
        <fullName evidence="5">ACP phosphodiesterase</fullName>
    </submittedName>
</protein>
<evidence type="ECO:0000313" key="6">
    <source>
        <dbReference type="Proteomes" id="UP001589645"/>
    </source>
</evidence>
<keyword evidence="2" id="KW-0378">Hydrolase</keyword>
<dbReference type="Pfam" id="PF04336">
    <property type="entry name" value="ACP_PD"/>
    <property type="match status" value="1"/>
</dbReference>
<evidence type="ECO:0000256" key="1">
    <source>
        <dbReference type="ARBA" id="ARBA00022516"/>
    </source>
</evidence>
<accession>A0ABV5HQ89</accession>
<keyword evidence="4" id="KW-0276">Fatty acid metabolism</keyword>
<keyword evidence="6" id="KW-1185">Reference proteome</keyword>
<dbReference type="PANTHER" id="PTHR38764:SF1">
    <property type="entry name" value="ACYL CARRIER PROTEIN PHOSPHODIESTERASE"/>
    <property type="match status" value="1"/>
</dbReference>
<keyword evidence="3" id="KW-0443">Lipid metabolism</keyword>
<comment type="caution">
    <text evidence="5">The sequence shown here is derived from an EMBL/GenBank/DDBJ whole genome shotgun (WGS) entry which is preliminary data.</text>
</comment>
<organism evidence="5 6">
    <name type="scientific">Vibrio olivae</name>
    <dbReference type="NCBI Taxonomy" id="1243002"/>
    <lineage>
        <taxon>Bacteria</taxon>
        <taxon>Pseudomonadati</taxon>
        <taxon>Pseudomonadota</taxon>
        <taxon>Gammaproteobacteria</taxon>
        <taxon>Vibrionales</taxon>
        <taxon>Vibrionaceae</taxon>
        <taxon>Vibrio</taxon>
    </lineage>
</organism>
<evidence type="ECO:0000313" key="5">
    <source>
        <dbReference type="EMBL" id="MFB9136289.1"/>
    </source>
</evidence>
<sequence>MNFLAHLHIAEHSDSSSLGNLLGDFVKGRPQGQFPERIVRGIQLHRFVDSYTDHHPLIKEIKPLFTGESRRFAGIALDMFWDHCLATHWHQFSSQPLEAFCLRAQSKVLEEQDALTLPERFIDVTQHMWRGRWLQSYQELDNIEFALQRMSTRSPRMGKLSACTPILRQHYHTLNKTFLSLYPDVLSAAKQQAI</sequence>
<proteinExistence type="predicted"/>
<keyword evidence="1" id="KW-0444">Lipid biosynthesis</keyword>
<dbReference type="RefSeq" id="WP_390194380.1">
    <property type="nucleotide sequence ID" value="NZ_JBHMEP010000004.1"/>
</dbReference>
<evidence type="ECO:0000256" key="3">
    <source>
        <dbReference type="ARBA" id="ARBA00023098"/>
    </source>
</evidence>
<evidence type="ECO:0000256" key="4">
    <source>
        <dbReference type="ARBA" id="ARBA00023160"/>
    </source>
</evidence>
<dbReference type="PIRSF" id="PIRSF011489">
    <property type="entry name" value="DUF479"/>
    <property type="match status" value="1"/>
</dbReference>
<reference evidence="5 6" key="1">
    <citation type="submission" date="2024-09" db="EMBL/GenBank/DDBJ databases">
        <authorList>
            <person name="Sun Q."/>
            <person name="Mori K."/>
        </authorList>
    </citation>
    <scope>NUCLEOTIDE SEQUENCE [LARGE SCALE GENOMIC DNA]</scope>
    <source>
        <strain evidence="5 6">CECT 8064</strain>
    </source>
</reference>
<dbReference type="EMBL" id="JBHMEP010000004">
    <property type="protein sequence ID" value="MFB9136289.1"/>
    <property type="molecule type" value="Genomic_DNA"/>
</dbReference>